<dbReference type="InterPro" id="IPR002078">
    <property type="entry name" value="Sigma_54_int"/>
</dbReference>
<proteinExistence type="predicted"/>
<dbReference type="InterPro" id="IPR027417">
    <property type="entry name" value="P-loop_NTPase"/>
</dbReference>
<evidence type="ECO:0000256" key="5">
    <source>
        <dbReference type="ARBA" id="ARBA00023163"/>
    </source>
</evidence>
<dbReference type="Proteomes" id="UP000284684">
    <property type="component" value="Unassembled WGS sequence"/>
</dbReference>
<dbReference type="SUPFAM" id="SSF52172">
    <property type="entry name" value="CheY-like"/>
    <property type="match status" value="1"/>
</dbReference>
<feature type="coiled-coil region" evidence="7">
    <location>
        <begin position="355"/>
        <end position="418"/>
    </location>
</feature>
<dbReference type="InterPro" id="IPR002197">
    <property type="entry name" value="HTH_Fis"/>
</dbReference>
<dbReference type="SUPFAM" id="SSF46689">
    <property type="entry name" value="Homeodomain-like"/>
    <property type="match status" value="1"/>
</dbReference>
<evidence type="ECO:0000256" key="4">
    <source>
        <dbReference type="ARBA" id="ARBA00023125"/>
    </source>
</evidence>
<dbReference type="PANTHER" id="PTHR32071:SF100">
    <property type="entry name" value="RESPONSE REGULATOR PROTEIN PILR"/>
    <property type="match status" value="1"/>
</dbReference>
<protein>
    <submittedName>
        <fullName evidence="10">Sigma-54-dependent Fis family transcriptional regulator</fullName>
    </submittedName>
</protein>
<keyword evidence="1" id="KW-0547">Nucleotide-binding</keyword>
<dbReference type="InterPro" id="IPR025662">
    <property type="entry name" value="Sigma_54_int_dom_ATP-bd_1"/>
</dbReference>
<dbReference type="InterPro" id="IPR003593">
    <property type="entry name" value="AAA+_ATPase"/>
</dbReference>
<dbReference type="GO" id="GO:0006355">
    <property type="term" value="P:regulation of DNA-templated transcription"/>
    <property type="evidence" value="ECO:0007669"/>
    <property type="project" value="InterPro"/>
</dbReference>
<feature type="domain" description="Response regulatory" evidence="9">
    <location>
        <begin position="8"/>
        <end position="122"/>
    </location>
</feature>
<evidence type="ECO:0000256" key="3">
    <source>
        <dbReference type="ARBA" id="ARBA00023015"/>
    </source>
</evidence>
<evidence type="ECO:0000313" key="10">
    <source>
        <dbReference type="EMBL" id="ROM95973.1"/>
    </source>
</evidence>
<evidence type="ECO:0000259" key="9">
    <source>
        <dbReference type="PROSITE" id="PS50110"/>
    </source>
</evidence>
<dbReference type="InterPro" id="IPR025944">
    <property type="entry name" value="Sigma_54_int_dom_CS"/>
</dbReference>
<dbReference type="PRINTS" id="PR01590">
    <property type="entry name" value="HTHFIS"/>
</dbReference>
<comment type="caution">
    <text evidence="10">The sequence shown here is derived from an EMBL/GenBank/DDBJ whole genome shotgun (WGS) entry which is preliminary data.</text>
</comment>
<dbReference type="RefSeq" id="WP_123583152.1">
    <property type="nucleotide sequence ID" value="NZ_MOBI01000017.1"/>
</dbReference>
<keyword evidence="6" id="KW-0597">Phosphoprotein</keyword>
<dbReference type="GO" id="GO:0043565">
    <property type="term" value="F:sequence-specific DNA binding"/>
    <property type="evidence" value="ECO:0007669"/>
    <property type="project" value="InterPro"/>
</dbReference>
<dbReference type="PROSITE" id="PS50045">
    <property type="entry name" value="SIGMA54_INTERACT_4"/>
    <property type="match status" value="1"/>
</dbReference>
<dbReference type="GO" id="GO:0000160">
    <property type="term" value="P:phosphorelay signal transduction system"/>
    <property type="evidence" value="ECO:0007669"/>
    <property type="project" value="InterPro"/>
</dbReference>
<dbReference type="PROSITE" id="PS50110">
    <property type="entry name" value="RESPONSE_REGULATORY"/>
    <property type="match status" value="1"/>
</dbReference>
<dbReference type="Pfam" id="PF25601">
    <property type="entry name" value="AAA_lid_14"/>
    <property type="match status" value="1"/>
</dbReference>
<dbReference type="Pfam" id="PF00072">
    <property type="entry name" value="Response_reg"/>
    <property type="match status" value="1"/>
</dbReference>
<reference evidence="10 11" key="1">
    <citation type="submission" date="2016-10" db="EMBL/GenBank/DDBJ databases">
        <title>Comparative genome analysis of multiple Pseudomonas spp. focuses on biocontrol and plant growth promoting traits.</title>
        <authorList>
            <person name="Tao X.-Y."/>
            <person name="Taylor C.G."/>
        </authorList>
    </citation>
    <scope>NUCLEOTIDE SEQUENCE [LARGE SCALE GENOMIC DNA]</scope>
    <source>
        <strain evidence="10 11">37D10</strain>
    </source>
</reference>
<dbReference type="InterPro" id="IPR009057">
    <property type="entry name" value="Homeodomain-like_sf"/>
</dbReference>
<evidence type="ECO:0000256" key="7">
    <source>
        <dbReference type="SAM" id="Coils"/>
    </source>
</evidence>
<dbReference type="PANTHER" id="PTHR32071">
    <property type="entry name" value="TRANSCRIPTIONAL REGULATORY PROTEIN"/>
    <property type="match status" value="1"/>
</dbReference>
<dbReference type="PROSITE" id="PS00675">
    <property type="entry name" value="SIGMA54_INTERACT_1"/>
    <property type="match status" value="1"/>
</dbReference>
<dbReference type="InterPro" id="IPR025943">
    <property type="entry name" value="Sigma_54_int_dom_ATP-bd_2"/>
</dbReference>
<dbReference type="SMART" id="SM00448">
    <property type="entry name" value="REC"/>
    <property type="match status" value="1"/>
</dbReference>
<dbReference type="AlphaFoldDB" id="A0A423GQ91"/>
<dbReference type="FunFam" id="3.40.50.300:FF:000006">
    <property type="entry name" value="DNA-binding transcriptional regulator NtrC"/>
    <property type="match status" value="1"/>
</dbReference>
<organism evidence="10 11">
    <name type="scientific">Pseudomonas brassicacearum</name>
    <dbReference type="NCBI Taxonomy" id="930166"/>
    <lineage>
        <taxon>Bacteria</taxon>
        <taxon>Pseudomonadati</taxon>
        <taxon>Pseudomonadota</taxon>
        <taxon>Gammaproteobacteria</taxon>
        <taxon>Pseudomonadales</taxon>
        <taxon>Pseudomonadaceae</taxon>
        <taxon>Pseudomonas</taxon>
    </lineage>
</organism>
<dbReference type="PROSITE" id="PS00676">
    <property type="entry name" value="SIGMA54_INTERACT_2"/>
    <property type="match status" value="1"/>
</dbReference>
<dbReference type="SUPFAM" id="SSF52540">
    <property type="entry name" value="P-loop containing nucleoside triphosphate hydrolases"/>
    <property type="match status" value="1"/>
</dbReference>
<dbReference type="FunFam" id="1.10.10.60:FF:000530">
    <property type="entry name" value="Sigma-54-dependent transcriptional response regulator PilR"/>
    <property type="match status" value="1"/>
</dbReference>
<dbReference type="CDD" id="cd19926">
    <property type="entry name" value="REC_PilR"/>
    <property type="match status" value="1"/>
</dbReference>
<gene>
    <name evidence="10" type="ORF">BK658_15565</name>
</gene>
<dbReference type="Pfam" id="PF00158">
    <property type="entry name" value="Sigma54_activat"/>
    <property type="match status" value="1"/>
</dbReference>
<dbReference type="InterPro" id="IPR011006">
    <property type="entry name" value="CheY-like_superfamily"/>
</dbReference>
<accession>A0A423GQ91</accession>
<name>A0A423GQ91_9PSED</name>
<dbReference type="Gene3D" id="3.40.50.300">
    <property type="entry name" value="P-loop containing nucleotide triphosphate hydrolases"/>
    <property type="match status" value="1"/>
</dbReference>
<sequence>MKTSPRQKVLIVDDEPDIRELLEITLGRMKLDTLSARNAGEARSLLAQERFDLCLTDMRLPDGTGLELVQHIQLTHPYVPVAMITAYGSLDTAINALKAGAFDFLTKPVDLTRLRELVVSALRLSVAGDAASAIDRRLLGDSIPMRSLRKQIDKLARSQAPVYISGESGSGKELVARLIHEQGPRSSQPFVPVNCGAIPSELMESEFFGHRKGSFSGAIEDKPGLFQAANGGTLFLDEVADLPLAMQVKLLRAIQEKAVRSIGGQQEAVIDVRILCATHRDLDAEVAAGRFRQDLYYRLNVIELRVPPLRERRDDIELLASHVLKRLAAGSGLPAVHLHPQALDALKHYRFPGNVRELENMLERAYTLCENKQIEASDLRLTDGNCSADTGLPDLTKIDNLEQYLENVERKLILQALEETRWNRTAAAQRLNLSFRSMRYRLKKLGLD</sequence>
<dbReference type="InterPro" id="IPR058031">
    <property type="entry name" value="AAA_lid_NorR"/>
</dbReference>
<keyword evidence="7" id="KW-0175">Coiled coil</keyword>
<evidence type="ECO:0000256" key="1">
    <source>
        <dbReference type="ARBA" id="ARBA00022741"/>
    </source>
</evidence>
<dbReference type="Gene3D" id="1.10.8.60">
    <property type="match status" value="1"/>
</dbReference>
<dbReference type="Pfam" id="PF02954">
    <property type="entry name" value="HTH_8"/>
    <property type="match status" value="1"/>
</dbReference>
<evidence type="ECO:0000259" key="8">
    <source>
        <dbReference type="PROSITE" id="PS50045"/>
    </source>
</evidence>
<evidence type="ECO:0000313" key="11">
    <source>
        <dbReference type="Proteomes" id="UP000284684"/>
    </source>
</evidence>
<keyword evidence="4" id="KW-0238">DNA-binding</keyword>
<dbReference type="InterPro" id="IPR001789">
    <property type="entry name" value="Sig_transdc_resp-reg_receiver"/>
</dbReference>
<evidence type="ECO:0000256" key="6">
    <source>
        <dbReference type="PROSITE-ProRule" id="PRU00169"/>
    </source>
</evidence>
<dbReference type="EMBL" id="MOBI01000017">
    <property type="protein sequence ID" value="ROM95973.1"/>
    <property type="molecule type" value="Genomic_DNA"/>
</dbReference>
<evidence type="ECO:0000256" key="2">
    <source>
        <dbReference type="ARBA" id="ARBA00022840"/>
    </source>
</evidence>
<keyword evidence="5" id="KW-0804">Transcription</keyword>
<dbReference type="SMART" id="SM00382">
    <property type="entry name" value="AAA"/>
    <property type="match status" value="1"/>
</dbReference>
<keyword evidence="2" id="KW-0067">ATP-binding</keyword>
<dbReference type="PROSITE" id="PS00688">
    <property type="entry name" value="SIGMA54_INTERACT_3"/>
    <property type="match status" value="1"/>
</dbReference>
<dbReference type="Gene3D" id="3.40.50.2300">
    <property type="match status" value="1"/>
</dbReference>
<dbReference type="Gene3D" id="1.10.10.60">
    <property type="entry name" value="Homeodomain-like"/>
    <property type="match status" value="1"/>
</dbReference>
<feature type="modified residue" description="4-aspartylphosphate" evidence="6">
    <location>
        <position position="57"/>
    </location>
</feature>
<dbReference type="CDD" id="cd00009">
    <property type="entry name" value="AAA"/>
    <property type="match status" value="1"/>
</dbReference>
<feature type="domain" description="Sigma-54 factor interaction" evidence="8">
    <location>
        <begin position="138"/>
        <end position="367"/>
    </location>
</feature>
<keyword evidence="3" id="KW-0805">Transcription regulation</keyword>
<dbReference type="GO" id="GO:0005524">
    <property type="term" value="F:ATP binding"/>
    <property type="evidence" value="ECO:0007669"/>
    <property type="project" value="UniProtKB-KW"/>
</dbReference>